<proteinExistence type="predicted"/>
<reference evidence="1 2" key="1">
    <citation type="submission" date="2014-03" db="EMBL/GenBank/DDBJ databases">
        <title>The genomes of two eusocial bee gut symbionts.</title>
        <authorList>
            <person name="Kwong W.K."/>
            <person name="Engel P."/>
            <person name="Koch H."/>
            <person name="Moran N.A."/>
        </authorList>
    </citation>
    <scope>NUCLEOTIDE SEQUENCE [LARGE SCALE GENOMIC DNA]</scope>
    <source>
        <strain evidence="2">wkB29</strain>
    </source>
</reference>
<protein>
    <submittedName>
        <fullName evidence="1">Uncharacterized protein</fullName>
    </submittedName>
</protein>
<gene>
    <name evidence="1" type="ORF">SALWKB29_0333</name>
</gene>
<dbReference type="RefSeq" id="WP_037405171.1">
    <property type="nucleotide sequence ID" value="NZ_JFZV01000001.1"/>
</dbReference>
<comment type="caution">
    <text evidence="1">The sequence shown here is derived from an EMBL/GenBank/DDBJ whole genome shotgun (WGS) entry which is preliminary data.</text>
</comment>
<accession>A0A066TEW2</accession>
<evidence type="ECO:0000313" key="1">
    <source>
        <dbReference type="EMBL" id="KDN15914.1"/>
    </source>
</evidence>
<name>A0A066TEW2_9NEIS</name>
<dbReference type="EMBL" id="JFZV01000001">
    <property type="protein sequence ID" value="KDN15914.1"/>
    <property type="molecule type" value="Genomic_DNA"/>
</dbReference>
<organism evidence="1 2">
    <name type="scientific">Snodgrassella communis</name>
    <dbReference type="NCBI Taxonomy" id="2946699"/>
    <lineage>
        <taxon>Bacteria</taxon>
        <taxon>Pseudomonadati</taxon>
        <taxon>Pseudomonadota</taxon>
        <taxon>Betaproteobacteria</taxon>
        <taxon>Neisseriales</taxon>
        <taxon>Neisseriaceae</taxon>
        <taxon>Snodgrassella</taxon>
    </lineage>
</organism>
<sequence length="60" mass="6386">MLLWVAVFINGYYIEIAAIGMVDGALQIVLCLNPDASIYAGTFDIVNSDVKGNVFAGVYG</sequence>
<dbReference type="AlphaFoldDB" id="A0A066TEW2"/>
<keyword evidence="2" id="KW-1185">Reference proteome</keyword>
<evidence type="ECO:0000313" key="2">
    <source>
        <dbReference type="Proteomes" id="UP000027170"/>
    </source>
</evidence>
<dbReference type="Proteomes" id="UP000027170">
    <property type="component" value="Unassembled WGS sequence"/>
</dbReference>